<feature type="domain" description="SnoaL-like" evidence="1">
    <location>
        <begin position="12"/>
        <end position="123"/>
    </location>
</feature>
<dbReference type="RefSeq" id="WP_098060561.1">
    <property type="nucleotide sequence ID" value="NZ_PDEP01000001.1"/>
</dbReference>
<gene>
    <name evidence="2" type="ORF">CRI93_00045</name>
</gene>
<reference evidence="2 3" key="1">
    <citation type="submission" date="2017-10" db="EMBL/GenBank/DDBJ databases">
        <title>Draft genome of Longimonas halophila.</title>
        <authorList>
            <person name="Goh K.M."/>
            <person name="Shamsir M.S."/>
            <person name="Lim S.W."/>
        </authorList>
    </citation>
    <scope>NUCLEOTIDE SEQUENCE [LARGE SCALE GENOMIC DNA]</scope>
    <source>
        <strain evidence="2 3">KCTC 42399</strain>
    </source>
</reference>
<evidence type="ECO:0000259" key="1">
    <source>
        <dbReference type="Pfam" id="PF12680"/>
    </source>
</evidence>
<dbReference type="Proteomes" id="UP000221024">
    <property type="component" value="Unassembled WGS sequence"/>
</dbReference>
<dbReference type="Pfam" id="PF12680">
    <property type="entry name" value="SnoaL_2"/>
    <property type="match status" value="1"/>
</dbReference>
<dbReference type="InterPro" id="IPR037401">
    <property type="entry name" value="SnoaL-like"/>
</dbReference>
<sequence length="137" mass="14788">MPTSYSDATVPVHRLFEAFGAGNMDGILSVLAENITIKAGNPEYASKVPWYGTYQGQSSAQDFFTGLASNVETEAFAVEDLVGDGSLAFASGHLRHRIPATGRVFESDWALRCEVADGKITHYQFFEDTAAAQDAFA</sequence>
<dbReference type="AlphaFoldDB" id="A0A2H3NPG8"/>
<proteinExistence type="predicted"/>
<dbReference type="Gene3D" id="3.10.450.50">
    <property type="match status" value="1"/>
</dbReference>
<accession>A0A2H3NPG8</accession>
<comment type="caution">
    <text evidence="2">The sequence shown here is derived from an EMBL/GenBank/DDBJ whole genome shotgun (WGS) entry which is preliminary data.</text>
</comment>
<dbReference type="SUPFAM" id="SSF54427">
    <property type="entry name" value="NTF2-like"/>
    <property type="match status" value="1"/>
</dbReference>
<dbReference type="InterPro" id="IPR032710">
    <property type="entry name" value="NTF2-like_dom_sf"/>
</dbReference>
<dbReference type="EMBL" id="PDEP01000001">
    <property type="protein sequence ID" value="PEN09161.1"/>
    <property type="molecule type" value="Genomic_DNA"/>
</dbReference>
<keyword evidence="3" id="KW-1185">Reference proteome</keyword>
<protein>
    <recommendedName>
        <fullName evidence="1">SnoaL-like domain-containing protein</fullName>
    </recommendedName>
</protein>
<evidence type="ECO:0000313" key="2">
    <source>
        <dbReference type="EMBL" id="PEN09161.1"/>
    </source>
</evidence>
<evidence type="ECO:0000313" key="3">
    <source>
        <dbReference type="Proteomes" id="UP000221024"/>
    </source>
</evidence>
<dbReference type="PANTHER" id="PTHR41252:SF1">
    <property type="entry name" value="BLR2505 PROTEIN"/>
    <property type="match status" value="1"/>
</dbReference>
<dbReference type="OrthoDB" id="6692273at2"/>
<name>A0A2H3NPG8_9BACT</name>
<dbReference type="PANTHER" id="PTHR41252">
    <property type="entry name" value="BLR2505 PROTEIN"/>
    <property type="match status" value="1"/>
</dbReference>
<organism evidence="2 3">
    <name type="scientific">Longimonas halophila</name>
    <dbReference type="NCBI Taxonomy" id="1469170"/>
    <lineage>
        <taxon>Bacteria</taxon>
        <taxon>Pseudomonadati</taxon>
        <taxon>Rhodothermota</taxon>
        <taxon>Rhodothermia</taxon>
        <taxon>Rhodothermales</taxon>
        <taxon>Salisaetaceae</taxon>
        <taxon>Longimonas</taxon>
    </lineage>
</organism>